<dbReference type="EMBL" id="GFPF01001668">
    <property type="protein sequence ID" value="MAA12814.1"/>
    <property type="molecule type" value="Transcribed_RNA"/>
</dbReference>
<organism evidence="1">
    <name type="scientific">Rhipicephalus zambeziensis</name>
    <dbReference type="NCBI Taxonomy" id="60191"/>
    <lineage>
        <taxon>Eukaryota</taxon>
        <taxon>Metazoa</taxon>
        <taxon>Ecdysozoa</taxon>
        <taxon>Arthropoda</taxon>
        <taxon>Chelicerata</taxon>
        <taxon>Arachnida</taxon>
        <taxon>Acari</taxon>
        <taxon>Parasitiformes</taxon>
        <taxon>Ixodida</taxon>
        <taxon>Ixodoidea</taxon>
        <taxon>Ixodidae</taxon>
        <taxon>Rhipicephalinae</taxon>
        <taxon>Rhipicephalus</taxon>
        <taxon>Rhipicephalus</taxon>
    </lineage>
</organism>
<sequence length="132" mass="15665">MRAKMRKEFFTTATEHPVKRYQLAMPDSRRLHYDVINIRRKERIGEKEICRDIRYSVTLPANHMRKQEKKTMTHRVSTIRVHITNFSKLKKRKPLGSEKKRMNKVFFVYSKPVAAEKKKGAPSFLSLFSPSL</sequence>
<evidence type="ECO:0000313" key="1">
    <source>
        <dbReference type="EMBL" id="MAA12814.1"/>
    </source>
</evidence>
<reference evidence="1" key="1">
    <citation type="journal article" date="2017" name="Parasit. Vectors">
        <title>Sialotranscriptomics of Rhipicephalus zambeziensis reveals intricate expression profiles of secretory proteins and suggests tight temporal transcriptional regulation during blood-feeding.</title>
        <authorList>
            <person name="de Castro M.H."/>
            <person name="de Klerk D."/>
            <person name="Pienaar R."/>
            <person name="Rees D.J.G."/>
            <person name="Mans B.J."/>
        </authorList>
    </citation>
    <scope>NUCLEOTIDE SEQUENCE</scope>
    <source>
        <tissue evidence="1">Salivary glands</tissue>
    </source>
</reference>
<proteinExistence type="predicted"/>
<protein>
    <submittedName>
        <fullName evidence="1">Uncharacterized protein</fullName>
    </submittedName>
</protein>
<accession>A0A224YFS1</accession>
<name>A0A224YFS1_9ACAR</name>
<dbReference type="AlphaFoldDB" id="A0A224YFS1"/>